<dbReference type="InterPro" id="IPR056884">
    <property type="entry name" value="NPHP3-like_N"/>
</dbReference>
<dbReference type="PROSITE" id="PS50082">
    <property type="entry name" value="WD_REPEATS_2"/>
    <property type="match status" value="4"/>
</dbReference>
<dbReference type="InterPro" id="IPR036322">
    <property type="entry name" value="WD40_repeat_dom_sf"/>
</dbReference>
<dbReference type="Pfam" id="PF06985">
    <property type="entry name" value="HET"/>
    <property type="match status" value="1"/>
</dbReference>
<keyword evidence="2" id="KW-0677">Repeat</keyword>
<evidence type="ECO:0000256" key="2">
    <source>
        <dbReference type="ARBA" id="ARBA00022737"/>
    </source>
</evidence>
<evidence type="ECO:0000259" key="4">
    <source>
        <dbReference type="PROSITE" id="PS50837"/>
    </source>
</evidence>
<sequence length="1128" mass="127260">MRLLRRSDTGEFGLTQFRDEAIPPYAILSHTWGADTEEVTLKDLENGTGKDKPGYKKIRFCGEQAAVDGLEYFWIDTCCINKANEAELSQAINSMFRWYGNATQCYVYLSDVSSSPFGANEKPNSPQWESNFRMCRWFTRGWTLQELLAPSSVKFFSQKGKRLGDRNSLRRLIHEITVVPESALGGTPLSQFSVNERLSWVKHRHTKLEEDKAYSLLGIFGVYVAPIYGEGTASAFQRLREEIGKLEQCMQDLRLTDPRDDKKRIEETKGGLLKDSYRWILKNPDFQRWRDDQQSRLLWIKGDPGKGKTMLLCGIINELSKSMSKTQQLSYFFCQATDLRINNATAVLRGLLYLLVSQQPYLVSHIQKKYDHAGKALFEDANAWVALSEIFTNILQDLDLNSTYLTVDALDECVTDSPKLLDFIVLMSSISSRAKWVVSSRNVAHIEQRLRLNNSGIRLSLELKENAAQVSRAVDAYIDYCISELPEIKHDQLLHDSVREKMQQKANGTFLWVSLVIKELKEAMAWEVLQLLEEVPTELNNVYRRMIHQIKRLRRQYPELCRQVLSTVLATYRPLHLQELHVLSGLPTQAQNVNQATVAIVKMCGSFLTIREDNVYIIHQSARDFLSKEARHDLIPRGIRNVHRSIFSKSLQVMSTTLRRDMYSLGALGYPAEQIKQPDLDPLAASRYPCIHWIDHLCDWNPESPIEDKVDLQNGGVVESFLRQQYLYWLEALSLCRSMSKGVVSMAKLEVFMQGRTDTSALNELVKDARRFIMSHKWAIENYPLQTYASALLFSPTQSLIRGLFKREEPKWIIIAPAMEENWSACLLTLEGHSNLVSSVAFSPDSTRLVSGSGDNTVKIWDASSGECLSTLKGHNDSVNSVAFSPDSTRLASGSRDNTVKIWDACSGECLLTLEGHSDLVNSVAFSPDSTRLASGSGDKTVKIWDARSGECLSTLKDHNNYGHSGPVDLVAFSPNSTRLASGSWDNTVKIWDASSGECLLTLKGYNDSVCSVAFSPDSTRLASGFDNSTIYQGLSMSSDRMWISYNSEKILWLPSEYRPSRFIVSKNRIGIGTSYGRVWICNVEHNKLLGSVISTTRLGPSAPTSLIMTNGGTAQRSHVTVRQARLE</sequence>
<evidence type="ECO:0000256" key="1">
    <source>
        <dbReference type="ARBA" id="ARBA00022574"/>
    </source>
</evidence>
<evidence type="ECO:0000313" key="5">
    <source>
        <dbReference type="EMBL" id="KAF1965731.1"/>
    </source>
</evidence>
<feature type="repeat" description="WD" evidence="3">
    <location>
        <begin position="872"/>
        <end position="913"/>
    </location>
</feature>
<accession>A0A6A5ULC1</accession>
<dbReference type="InterPro" id="IPR020472">
    <property type="entry name" value="WD40_PAC1"/>
</dbReference>
<feature type="repeat" description="WD" evidence="3">
    <location>
        <begin position="961"/>
        <end position="1002"/>
    </location>
</feature>
<dbReference type="Pfam" id="PF24883">
    <property type="entry name" value="NPHP3_N"/>
    <property type="match status" value="1"/>
</dbReference>
<dbReference type="SMART" id="SM00320">
    <property type="entry name" value="WD40"/>
    <property type="match status" value="5"/>
</dbReference>
<dbReference type="SUPFAM" id="SSF50978">
    <property type="entry name" value="WD40 repeat-like"/>
    <property type="match status" value="1"/>
</dbReference>
<dbReference type="Gene3D" id="3.40.50.300">
    <property type="entry name" value="P-loop containing nucleotide triphosphate hydrolases"/>
    <property type="match status" value="1"/>
</dbReference>
<dbReference type="Pfam" id="PF00400">
    <property type="entry name" value="WD40"/>
    <property type="match status" value="5"/>
</dbReference>
<proteinExistence type="predicted"/>
<dbReference type="InterPro" id="IPR007111">
    <property type="entry name" value="NACHT_NTPase"/>
</dbReference>
<dbReference type="PROSITE" id="PS50837">
    <property type="entry name" value="NACHT"/>
    <property type="match status" value="1"/>
</dbReference>
<dbReference type="InterPro" id="IPR010730">
    <property type="entry name" value="HET"/>
</dbReference>
<dbReference type="PRINTS" id="PR00320">
    <property type="entry name" value="GPROTEINBRPT"/>
</dbReference>
<keyword evidence="6" id="KW-1185">Reference proteome</keyword>
<organism evidence="5 6">
    <name type="scientific">Bimuria novae-zelandiae CBS 107.79</name>
    <dbReference type="NCBI Taxonomy" id="1447943"/>
    <lineage>
        <taxon>Eukaryota</taxon>
        <taxon>Fungi</taxon>
        <taxon>Dikarya</taxon>
        <taxon>Ascomycota</taxon>
        <taxon>Pezizomycotina</taxon>
        <taxon>Dothideomycetes</taxon>
        <taxon>Pleosporomycetidae</taxon>
        <taxon>Pleosporales</taxon>
        <taxon>Massarineae</taxon>
        <taxon>Didymosphaeriaceae</taxon>
        <taxon>Bimuria</taxon>
    </lineage>
</organism>
<feature type="repeat" description="WD" evidence="3">
    <location>
        <begin position="914"/>
        <end position="955"/>
    </location>
</feature>
<reference evidence="5" key="1">
    <citation type="journal article" date="2020" name="Stud. Mycol.">
        <title>101 Dothideomycetes genomes: a test case for predicting lifestyles and emergence of pathogens.</title>
        <authorList>
            <person name="Haridas S."/>
            <person name="Albert R."/>
            <person name="Binder M."/>
            <person name="Bloem J."/>
            <person name="Labutti K."/>
            <person name="Salamov A."/>
            <person name="Andreopoulos B."/>
            <person name="Baker S."/>
            <person name="Barry K."/>
            <person name="Bills G."/>
            <person name="Bluhm B."/>
            <person name="Cannon C."/>
            <person name="Castanera R."/>
            <person name="Culley D."/>
            <person name="Daum C."/>
            <person name="Ezra D."/>
            <person name="Gonzalez J."/>
            <person name="Henrissat B."/>
            <person name="Kuo A."/>
            <person name="Liang C."/>
            <person name="Lipzen A."/>
            <person name="Lutzoni F."/>
            <person name="Magnuson J."/>
            <person name="Mondo S."/>
            <person name="Nolan M."/>
            <person name="Ohm R."/>
            <person name="Pangilinan J."/>
            <person name="Park H.-J."/>
            <person name="Ramirez L."/>
            <person name="Alfaro M."/>
            <person name="Sun H."/>
            <person name="Tritt A."/>
            <person name="Yoshinaga Y."/>
            <person name="Zwiers L.-H."/>
            <person name="Turgeon B."/>
            <person name="Goodwin S."/>
            <person name="Spatafora J."/>
            <person name="Crous P."/>
            <person name="Grigoriev I."/>
        </authorList>
    </citation>
    <scope>NUCLEOTIDE SEQUENCE</scope>
    <source>
        <strain evidence="5">CBS 107.79</strain>
    </source>
</reference>
<dbReference type="PROSITE" id="PS50294">
    <property type="entry name" value="WD_REPEATS_REGION"/>
    <property type="match status" value="4"/>
</dbReference>
<dbReference type="PROSITE" id="PS00678">
    <property type="entry name" value="WD_REPEATS_1"/>
    <property type="match status" value="3"/>
</dbReference>
<dbReference type="PANTHER" id="PTHR10622:SF13">
    <property type="entry name" value="NACHT DOMAIN-CONTAINING PROTEIN"/>
    <property type="match status" value="1"/>
</dbReference>
<keyword evidence="1 3" id="KW-0853">WD repeat</keyword>
<dbReference type="PANTHER" id="PTHR10622">
    <property type="entry name" value="HET DOMAIN-CONTAINING PROTEIN"/>
    <property type="match status" value="1"/>
</dbReference>
<protein>
    <recommendedName>
        <fullName evidence="4">NACHT domain-containing protein</fullName>
    </recommendedName>
</protein>
<dbReference type="Proteomes" id="UP000800036">
    <property type="component" value="Unassembled WGS sequence"/>
</dbReference>
<name>A0A6A5ULC1_9PLEO</name>
<dbReference type="EMBL" id="ML976757">
    <property type="protein sequence ID" value="KAF1965731.1"/>
    <property type="molecule type" value="Genomic_DNA"/>
</dbReference>
<evidence type="ECO:0000256" key="3">
    <source>
        <dbReference type="PROSITE-ProRule" id="PRU00221"/>
    </source>
</evidence>
<dbReference type="SUPFAM" id="SSF52540">
    <property type="entry name" value="P-loop containing nucleoside triphosphate hydrolases"/>
    <property type="match status" value="1"/>
</dbReference>
<dbReference type="AlphaFoldDB" id="A0A6A5ULC1"/>
<gene>
    <name evidence="5" type="ORF">BU23DRAFT_593562</name>
</gene>
<dbReference type="InterPro" id="IPR027417">
    <property type="entry name" value="P-loop_NTPase"/>
</dbReference>
<dbReference type="InterPro" id="IPR019775">
    <property type="entry name" value="WD40_repeat_CS"/>
</dbReference>
<dbReference type="CDD" id="cd00200">
    <property type="entry name" value="WD40"/>
    <property type="match status" value="1"/>
</dbReference>
<dbReference type="FunFam" id="3.40.50.300:FF:001638">
    <property type="entry name" value="NACHT and WD40 domain protein"/>
    <property type="match status" value="1"/>
</dbReference>
<dbReference type="Gene3D" id="2.130.10.10">
    <property type="entry name" value="YVTN repeat-like/Quinoprotein amine dehydrogenase"/>
    <property type="match status" value="3"/>
</dbReference>
<feature type="domain" description="NACHT" evidence="4">
    <location>
        <begin position="296"/>
        <end position="441"/>
    </location>
</feature>
<dbReference type="InterPro" id="IPR001680">
    <property type="entry name" value="WD40_rpt"/>
</dbReference>
<feature type="repeat" description="WD" evidence="3">
    <location>
        <begin position="830"/>
        <end position="871"/>
    </location>
</feature>
<dbReference type="OrthoDB" id="538223at2759"/>
<evidence type="ECO:0000313" key="6">
    <source>
        <dbReference type="Proteomes" id="UP000800036"/>
    </source>
</evidence>
<dbReference type="InterPro" id="IPR015943">
    <property type="entry name" value="WD40/YVTN_repeat-like_dom_sf"/>
</dbReference>